<proteinExistence type="predicted"/>
<dbReference type="GO" id="GO:0030414">
    <property type="term" value="F:peptidase inhibitor activity"/>
    <property type="evidence" value="ECO:0007669"/>
    <property type="project" value="InterPro"/>
</dbReference>
<keyword evidence="7" id="KW-1185">Reference proteome</keyword>
<evidence type="ECO:0000256" key="3">
    <source>
        <dbReference type="ARBA" id="ARBA00023157"/>
    </source>
</evidence>
<gene>
    <name evidence="6" type="ORF">V1264_022837</name>
</gene>
<dbReference type="GO" id="GO:0005576">
    <property type="term" value="C:extracellular region"/>
    <property type="evidence" value="ECO:0007669"/>
    <property type="project" value="UniProtKB-SubCell"/>
</dbReference>
<protein>
    <recommendedName>
        <fullName evidence="5">Pacifastin domain-containing protein</fullName>
    </recommendedName>
</protein>
<dbReference type="EMBL" id="JBAMIC010000011">
    <property type="protein sequence ID" value="KAK7099781.1"/>
    <property type="molecule type" value="Genomic_DNA"/>
</dbReference>
<feature type="domain" description="Pacifastin" evidence="5">
    <location>
        <begin position="77"/>
        <end position="105"/>
    </location>
</feature>
<comment type="subcellular location">
    <subcellularLocation>
        <location evidence="1">Secreted</location>
    </subcellularLocation>
</comment>
<dbReference type="Pfam" id="PF05375">
    <property type="entry name" value="Pacifastin_I"/>
    <property type="match status" value="1"/>
</dbReference>
<dbReference type="AlphaFoldDB" id="A0AAN9G930"/>
<organism evidence="6 7">
    <name type="scientific">Littorina saxatilis</name>
    <dbReference type="NCBI Taxonomy" id="31220"/>
    <lineage>
        <taxon>Eukaryota</taxon>
        <taxon>Metazoa</taxon>
        <taxon>Spiralia</taxon>
        <taxon>Lophotrochozoa</taxon>
        <taxon>Mollusca</taxon>
        <taxon>Gastropoda</taxon>
        <taxon>Caenogastropoda</taxon>
        <taxon>Littorinimorpha</taxon>
        <taxon>Littorinoidea</taxon>
        <taxon>Littorinidae</taxon>
        <taxon>Littorina</taxon>
    </lineage>
</organism>
<dbReference type="InterPro" id="IPR008037">
    <property type="entry name" value="Pacifastin_dom"/>
</dbReference>
<dbReference type="SUPFAM" id="SSF57283">
    <property type="entry name" value="PMP inhibitors"/>
    <property type="match status" value="1"/>
</dbReference>
<keyword evidence="2" id="KW-0964">Secreted</keyword>
<accession>A0AAN9G930</accession>
<evidence type="ECO:0000313" key="6">
    <source>
        <dbReference type="EMBL" id="KAK7099781.1"/>
    </source>
</evidence>
<evidence type="ECO:0000313" key="7">
    <source>
        <dbReference type="Proteomes" id="UP001374579"/>
    </source>
</evidence>
<feature type="signal peptide" evidence="4">
    <location>
        <begin position="1"/>
        <end position="21"/>
    </location>
</feature>
<reference evidence="6 7" key="1">
    <citation type="submission" date="2024-02" db="EMBL/GenBank/DDBJ databases">
        <title>Chromosome-scale genome assembly of the rough periwinkle Littorina saxatilis.</title>
        <authorList>
            <person name="De Jode A."/>
            <person name="Faria R."/>
            <person name="Formenti G."/>
            <person name="Sims Y."/>
            <person name="Smith T.P."/>
            <person name="Tracey A."/>
            <person name="Wood J.M.D."/>
            <person name="Zagrodzka Z.B."/>
            <person name="Johannesson K."/>
            <person name="Butlin R.K."/>
            <person name="Leder E.H."/>
        </authorList>
    </citation>
    <scope>NUCLEOTIDE SEQUENCE [LARGE SCALE GENOMIC DNA]</scope>
    <source>
        <strain evidence="6">Snail1</strain>
        <tissue evidence="6">Muscle</tissue>
    </source>
</reference>
<dbReference type="Proteomes" id="UP001374579">
    <property type="component" value="Unassembled WGS sequence"/>
</dbReference>
<name>A0AAN9G930_9CAEN</name>
<sequence length="114" mass="11852">MMKSVVALSMALAFLFVHVNSECIDADGNTKEAGEEPYLGPNGCMCFCSDDGPECSQDICPGYTGCEGPNGTMYEAGQGFAVDCNTCNCHGFGALSCTLVGCVTLDIKTLSEAP</sequence>
<keyword evidence="3" id="KW-1015">Disulfide bond</keyword>
<feature type="chain" id="PRO_5042909049" description="Pacifastin domain-containing protein" evidence="4">
    <location>
        <begin position="22"/>
        <end position="114"/>
    </location>
</feature>
<evidence type="ECO:0000256" key="1">
    <source>
        <dbReference type="ARBA" id="ARBA00004613"/>
    </source>
</evidence>
<dbReference type="InterPro" id="IPR036201">
    <property type="entry name" value="Pacifastin_dom_sf"/>
</dbReference>
<keyword evidence="4" id="KW-0732">Signal</keyword>
<evidence type="ECO:0000259" key="5">
    <source>
        <dbReference type="Pfam" id="PF05375"/>
    </source>
</evidence>
<evidence type="ECO:0000256" key="2">
    <source>
        <dbReference type="ARBA" id="ARBA00022525"/>
    </source>
</evidence>
<evidence type="ECO:0000256" key="4">
    <source>
        <dbReference type="SAM" id="SignalP"/>
    </source>
</evidence>
<comment type="caution">
    <text evidence="6">The sequence shown here is derived from an EMBL/GenBank/DDBJ whole genome shotgun (WGS) entry which is preliminary data.</text>
</comment>